<evidence type="ECO:0000256" key="1">
    <source>
        <dbReference type="SAM" id="Phobius"/>
    </source>
</evidence>
<gene>
    <name evidence="2" type="ORF">SAMN02910344_01215</name>
</gene>
<organism evidence="2 3">
    <name type="scientific">Ruminobacter amylophilus</name>
    <dbReference type="NCBI Taxonomy" id="867"/>
    <lineage>
        <taxon>Bacteria</taxon>
        <taxon>Pseudomonadati</taxon>
        <taxon>Pseudomonadota</taxon>
        <taxon>Gammaproteobacteria</taxon>
        <taxon>Aeromonadales</taxon>
        <taxon>Succinivibrionaceae</taxon>
        <taxon>Ruminobacter</taxon>
    </lineage>
</organism>
<evidence type="ECO:0000313" key="3">
    <source>
        <dbReference type="Proteomes" id="UP000243745"/>
    </source>
</evidence>
<evidence type="ECO:0000313" key="2">
    <source>
        <dbReference type="EMBL" id="SFP37199.1"/>
    </source>
</evidence>
<name>A0A662ZH59_9GAMM</name>
<accession>A0A662ZH59</accession>
<dbReference type="EMBL" id="FOXF01000018">
    <property type="protein sequence ID" value="SFP37199.1"/>
    <property type="molecule type" value="Genomic_DNA"/>
</dbReference>
<dbReference type="AlphaFoldDB" id="A0A662ZH59"/>
<keyword evidence="1" id="KW-0472">Membrane</keyword>
<dbReference type="Proteomes" id="UP000243745">
    <property type="component" value="Unassembled WGS sequence"/>
</dbReference>
<proteinExistence type="predicted"/>
<keyword evidence="1" id="KW-0812">Transmembrane</keyword>
<dbReference type="RefSeq" id="WP_177178511.1">
    <property type="nucleotide sequence ID" value="NZ_FOXF01000018.1"/>
</dbReference>
<keyword evidence="3" id="KW-1185">Reference proteome</keyword>
<feature type="transmembrane region" description="Helical" evidence="1">
    <location>
        <begin position="12"/>
        <end position="32"/>
    </location>
</feature>
<protein>
    <submittedName>
        <fullName evidence="2">Uncharacterized protein</fullName>
    </submittedName>
</protein>
<keyword evidence="1" id="KW-1133">Transmembrane helix</keyword>
<reference evidence="2 3" key="1">
    <citation type="submission" date="2016-10" db="EMBL/GenBank/DDBJ databases">
        <authorList>
            <person name="Varghese N."/>
            <person name="Submissions S."/>
        </authorList>
    </citation>
    <scope>NUCLEOTIDE SEQUENCE [LARGE SCALE GENOMIC DNA]</scope>
    <source>
        <strain evidence="2 3">DSM 1361</strain>
    </source>
</reference>
<sequence length="52" mass="5892">MENSMELWQVAGLYLVFISFFALGAVLAHLVATAIRKFRGKRYGGTDRWNAD</sequence>